<proteinExistence type="predicted"/>
<protein>
    <submittedName>
        <fullName evidence="1">Uncharacterized protein</fullName>
    </submittedName>
</protein>
<accession>A0A0E9SHX7</accession>
<reference evidence="1" key="1">
    <citation type="submission" date="2014-11" db="EMBL/GenBank/DDBJ databases">
        <authorList>
            <person name="Amaro Gonzalez C."/>
        </authorList>
    </citation>
    <scope>NUCLEOTIDE SEQUENCE</scope>
</reference>
<reference evidence="1" key="2">
    <citation type="journal article" date="2015" name="Fish Shellfish Immunol.">
        <title>Early steps in the European eel (Anguilla anguilla)-Vibrio vulnificus interaction in the gills: Role of the RtxA13 toxin.</title>
        <authorList>
            <person name="Callol A."/>
            <person name="Pajuelo D."/>
            <person name="Ebbesson L."/>
            <person name="Teles M."/>
            <person name="MacKenzie S."/>
            <person name="Amaro C."/>
        </authorList>
    </citation>
    <scope>NUCLEOTIDE SEQUENCE</scope>
</reference>
<dbReference type="EMBL" id="GBXM01067676">
    <property type="protein sequence ID" value="JAH40901.1"/>
    <property type="molecule type" value="Transcribed_RNA"/>
</dbReference>
<organism evidence="1">
    <name type="scientific">Anguilla anguilla</name>
    <name type="common">European freshwater eel</name>
    <name type="synonym">Muraena anguilla</name>
    <dbReference type="NCBI Taxonomy" id="7936"/>
    <lineage>
        <taxon>Eukaryota</taxon>
        <taxon>Metazoa</taxon>
        <taxon>Chordata</taxon>
        <taxon>Craniata</taxon>
        <taxon>Vertebrata</taxon>
        <taxon>Euteleostomi</taxon>
        <taxon>Actinopterygii</taxon>
        <taxon>Neopterygii</taxon>
        <taxon>Teleostei</taxon>
        <taxon>Anguilliformes</taxon>
        <taxon>Anguillidae</taxon>
        <taxon>Anguilla</taxon>
    </lineage>
</organism>
<name>A0A0E9SHX7_ANGAN</name>
<evidence type="ECO:0000313" key="1">
    <source>
        <dbReference type="EMBL" id="JAH40901.1"/>
    </source>
</evidence>
<sequence>MSHFLIQYRLTQIETITASTSLLKSSIYIQ</sequence>
<dbReference type="AlphaFoldDB" id="A0A0E9SHX7"/>